<evidence type="ECO:0000256" key="1">
    <source>
        <dbReference type="ARBA" id="ARBA00004651"/>
    </source>
</evidence>
<evidence type="ECO:0000259" key="13">
    <source>
        <dbReference type="Pfam" id="PF01435"/>
    </source>
</evidence>
<dbReference type="NCBIfam" id="NF003965">
    <property type="entry name" value="PRK05457.1"/>
    <property type="match status" value="1"/>
</dbReference>
<dbReference type="PANTHER" id="PTHR43221:SF1">
    <property type="entry name" value="PROTEASE HTPX"/>
    <property type="match status" value="1"/>
</dbReference>
<dbReference type="InterPro" id="IPR050083">
    <property type="entry name" value="HtpX_protease"/>
</dbReference>
<dbReference type="InterPro" id="IPR022919">
    <property type="entry name" value="Pept_M48_protease_HtpX"/>
</dbReference>
<feature type="domain" description="Peptidase M48" evidence="13">
    <location>
        <begin position="83"/>
        <end position="296"/>
    </location>
</feature>
<reference evidence="14 15" key="1">
    <citation type="submission" date="2018-12" db="EMBL/GenBank/DDBJ databases">
        <title>Dyella dinghuensis sp. nov. DHOA06 and Dyella choica sp. nov. 4M-K27, isolated from forest soil.</title>
        <authorList>
            <person name="Qiu L.-H."/>
            <person name="Gao Z.-H."/>
        </authorList>
    </citation>
    <scope>NUCLEOTIDE SEQUENCE [LARGE SCALE GENOMIC DNA]</scope>
    <source>
        <strain evidence="14 15">DHOA06</strain>
    </source>
</reference>
<dbReference type="PANTHER" id="PTHR43221">
    <property type="entry name" value="PROTEASE HTPX"/>
    <property type="match status" value="1"/>
</dbReference>
<feature type="binding site" evidence="12">
    <location>
        <position position="147"/>
    </location>
    <ligand>
        <name>Zn(2+)</name>
        <dbReference type="ChEBI" id="CHEBI:29105"/>
        <note>catalytic</note>
    </ligand>
</feature>
<accession>A0A3S0R014</accession>
<dbReference type="GO" id="GO:0008270">
    <property type="term" value="F:zinc ion binding"/>
    <property type="evidence" value="ECO:0007669"/>
    <property type="project" value="UniProtKB-UniRule"/>
</dbReference>
<keyword evidence="6 12" id="KW-0479">Metal-binding</keyword>
<evidence type="ECO:0000256" key="7">
    <source>
        <dbReference type="ARBA" id="ARBA00022801"/>
    </source>
</evidence>
<evidence type="ECO:0000256" key="2">
    <source>
        <dbReference type="ARBA" id="ARBA00009779"/>
    </source>
</evidence>
<keyword evidence="10 12" id="KW-0482">Metalloprotease</keyword>
<evidence type="ECO:0000313" key="14">
    <source>
        <dbReference type="EMBL" id="RUL67211.1"/>
    </source>
</evidence>
<evidence type="ECO:0000256" key="8">
    <source>
        <dbReference type="ARBA" id="ARBA00022833"/>
    </source>
</evidence>
<keyword evidence="15" id="KW-1185">Reference proteome</keyword>
<dbReference type="EC" id="3.4.24.-" evidence="12"/>
<keyword evidence="5 12" id="KW-0812">Transmembrane</keyword>
<keyword evidence="12" id="KW-0346">Stress response</keyword>
<keyword evidence="3 12" id="KW-1003">Cell membrane</keyword>
<dbReference type="AlphaFoldDB" id="A0A3S0R014"/>
<feature type="binding site" evidence="12">
    <location>
        <position position="151"/>
    </location>
    <ligand>
        <name>Zn(2+)</name>
        <dbReference type="ChEBI" id="CHEBI:29105"/>
        <note>catalytic</note>
    </ligand>
</feature>
<keyword evidence="7 12" id="KW-0378">Hydrolase</keyword>
<dbReference type="GO" id="GO:0004222">
    <property type="term" value="F:metalloendopeptidase activity"/>
    <property type="evidence" value="ECO:0007669"/>
    <property type="project" value="UniProtKB-UniRule"/>
</dbReference>
<dbReference type="Gene3D" id="3.30.2010.10">
    <property type="entry name" value="Metalloproteases ('zincins'), catalytic domain"/>
    <property type="match status" value="1"/>
</dbReference>
<comment type="similarity">
    <text evidence="2 12">Belongs to the peptidase M48B family.</text>
</comment>
<feature type="active site" evidence="12">
    <location>
        <position position="148"/>
    </location>
</feature>
<evidence type="ECO:0000256" key="12">
    <source>
        <dbReference type="HAMAP-Rule" id="MF_00188"/>
    </source>
</evidence>
<dbReference type="InterPro" id="IPR001915">
    <property type="entry name" value="Peptidase_M48"/>
</dbReference>
<dbReference type="CDD" id="cd07335">
    <property type="entry name" value="M48B_HtpX_like"/>
    <property type="match status" value="1"/>
</dbReference>
<proteinExistence type="inferred from homology"/>
<dbReference type="EMBL" id="RYZR01000001">
    <property type="protein sequence ID" value="RUL67211.1"/>
    <property type="molecule type" value="Genomic_DNA"/>
</dbReference>
<dbReference type="HAMAP" id="MF_00188">
    <property type="entry name" value="Pept_M48_protease_HtpX"/>
    <property type="match status" value="1"/>
</dbReference>
<keyword evidence="4 12" id="KW-0645">Protease</keyword>
<sequence>MRRIALFLLTNIAVLFLLSIVCHIFGFDQWAAGHGHGINTTGLLIFAAIFGMGGSFISLAMSKTMAKMSTGARVIDQPQNDAERWLVDTVRQHAQNAGIGMPDVAVYDAPEMNAFATGMSKNHALVAVSTGLLQQMDREQIKAVLGHEIGHVANGDMVTLALIQGVLNTLVILAARVVGSLVDSWLSGGRDNRGGGGIGYFVTVMVLQLVFGLFASMIVMAFSRWREFRADAAGAHLAGRGAMVSALQRLQLNHGESTLPKTMAAFGISGPLASGLQRLFMSHPPLDERIAALQNAAQ</sequence>
<evidence type="ECO:0000256" key="6">
    <source>
        <dbReference type="ARBA" id="ARBA00022723"/>
    </source>
</evidence>
<dbReference type="OrthoDB" id="15218at2"/>
<dbReference type="Proteomes" id="UP000267077">
    <property type="component" value="Unassembled WGS sequence"/>
</dbReference>
<comment type="subcellular location">
    <subcellularLocation>
        <location evidence="1 12">Cell membrane</location>
        <topology evidence="1 12">Multi-pass membrane protein</topology>
    </subcellularLocation>
</comment>
<feature type="transmembrane region" description="Helical" evidence="12">
    <location>
        <begin position="198"/>
        <end position="222"/>
    </location>
</feature>
<dbReference type="Pfam" id="PF01435">
    <property type="entry name" value="Peptidase_M48"/>
    <property type="match status" value="1"/>
</dbReference>
<comment type="cofactor">
    <cofactor evidence="12">
        <name>Zn(2+)</name>
        <dbReference type="ChEBI" id="CHEBI:29105"/>
    </cofactor>
    <text evidence="12">Binds 1 zinc ion per subunit.</text>
</comment>
<keyword evidence="8 12" id="KW-0862">Zinc</keyword>
<dbReference type="GO" id="GO:0005886">
    <property type="term" value="C:plasma membrane"/>
    <property type="evidence" value="ECO:0007669"/>
    <property type="project" value="UniProtKB-SubCell"/>
</dbReference>
<comment type="caution">
    <text evidence="14">The sequence shown here is derived from an EMBL/GenBank/DDBJ whole genome shotgun (WGS) entry which is preliminary data.</text>
</comment>
<feature type="binding site" evidence="12">
    <location>
        <position position="227"/>
    </location>
    <ligand>
        <name>Zn(2+)</name>
        <dbReference type="ChEBI" id="CHEBI:29105"/>
        <note>catalytic</note>
    </ligand>
</feature>
<dbReference type="RefSeq" id="WP_126671922.1">
    <property type="nucleotide sequence ID" value="NZ_RYZR01000001.1"/>
</dbReference>
<evidence type="ECO:0000256" key="10">
    <source>
        <dbReference type="ARBA" id="ARBA00023049"/>
    </source>
</evidence>
<evidence type="ECO:0000256" key="3">
    <source>
        <dbReference type="ARBA" id="ARBA00022475"/>
    </source>
</evidence>
<organism evidence="14 15">
    <name type="scientific">Dyella dinghuensis</name>
    <dbReference type="NCBI Taxonomy" id="1920169"/>
    <lineage>
        <taxon>Bacteria</taxon>
        <taxon>Pseudomonadati</taxon>
        <taxon>Pseudomonadota</taxon>
        <taxon>Gammaproteobacteria</taxon>
        <taxon>Lysobacterales</taxon>
        <taxon>Rhodanobacteraceae</taxon>
        <taxon>Dyella</taxon>
    </lineage>
</organism>
<evidence type="ECO:0000256" key="9">
    <source>
        <dbReference type="ARBA" id="ARBA00022989"/>
    </source>
</evidence>
<evidence type="ECO:0000256" key="4">
    <source>
        <dbReference type="ARBA" id="ARBA00022670"/>
    </source>
</evidence>
<feature type="transmembrane region" description="Helical" evidence="12">
    <location>
        <begin position="42"/>
        <end position="61"/>
    </location>
</feature>
<evidence type="ECO:0000256" key="5">
    <source>
        <dbReference type="ARBA" id="ARBA00022692"/>
    </source>
</evidence>
<feature type="transmembrane region" description="Helical" evidence="12">
    <location>
        <begin position="157"/>
        <end position="178"/>
    </location>
</feature>
<dbReference type="GO" id="GO:0006508">
    <property type="term" value="P:proteolysis"/>
    <property type="evidence" value="ECO:0007669"/>
    <property type="project" value="UniProtKB-KW"/>
</dbReference>
<protein>
    <recommendedName>
        <fullName evidence="12">Protease HtpX</fullName>
        <ecNumber evidence="12">3.4.24.-</ecNumber>
    </recommendedName>
    <alternativeName>
        <fullName evidence="12">Heat shock protein HtpX</fullName>
    </alternativeName>
</protein>
<gene>
    <name evidence="12 14" type="primary">htpX</name>
    <name evidence="14" type="ORF">EKH79_01005</name>
</gene>
<name>A0A3S0R014_9GAMM</name>
<keyword evidence="11 12" id="KW-0472">Membrane</keyword>
<keyword evidence="9 12" id="KW-1133">Transmembrane helix</keyword>
<evidence type="ECO:0000256" key="11">
    <source>
        <dbReference type="ARBA" id="ARBA00023136"/>
    </source>
</evidence>
<evidence type="ECO:0000313" key="15">
    <source>
        <dbReference type="Proteomes" id="UP000267077"/>
    </source>
</evidence>